<feature type="signal peptide" evidence="1">
    <location>
        <begin position="1"/>
        <end position="21"/>
    </location>
</feature>
<dbReference type="SUPFAM" id="SSF53474">
    <property type="entry name" value="alpha/beta-Hydrolases"/>
    <property type="match status" value="1"/>
</dbReference>
<name>E6KXG9_9PAST</name>
<dbReference type="GO" id="GO:0016787">
    <property type="term" value="F:hydrolase activity"/>
    <property type="evidence" value="ECO:0007669"/>
    <property type="project" value="UniProtKB-KW"/>
</dbReference>
<dbReference type="NCBIfam" id="NF041556">
    <property type="entry name" value="tannase_B"/>
    <property type="match status" value="1"/>
</dbReference>
<accession>E6KXG9</accession>
<dbReference type="GeneID" id="60800264"/>
<dbReference type="Gene3D" id="3.40.50.1820">
    <property type="entry name" value="alpha/beta hydrolase"/>
    <property type="match status" value="1"/>
</dbReference>
<comment type="caution">
    <text evidence="3">The sequence shown here is derived from an EMBL/GenBank/DDBJ whole genome shotgun (WGS) entry which is preliminary data.</text>
</comment>
<dbReference type="ESTHER" id="9past-e6kxg9">
    <property type="family name" value="Tannase_Bact"/>
</dbReference>
<keyword evidence="1" id="KW-0732">Signal</keyword>
<dbReference type="Proteomes" id="UP000032871">
    <property type="component" value="Unassembled WGS sequence"/>
</dbReference>
<dbReference type="InterPro" id="IPR029058">
    <property type="entry name" value="AB_hydrolase_fold"/>
</dbReference>
<keyword evidence="3" id="KW-0378">Hydrolase</keyword>
<dbReference type="AlphaFoldDB" id="E6KXG9"/>
<evidence type="ECO:0000259" key="2">
    <source>
        <dbReference type="Pfam" id="PF20434"/>
    </source>
</evidence>
<dbReference type="InterPro" id="IPR048124">
    <property type="entry name" value="Tannase_B"/>
</dbReference>
<feature type="domain" description="BD-FAE-like" evidence="2">
    <location>
        <begin position="138"/>
        <end position="259"/>
    </location>
</feature>
<keyword evidence="4" id="KW-1185">Reference proteome</keyword>
<protein>
    <submittedName>
        <fullName evidence="3">Alpha/beta superfamily hydrolase</fullName>
    </submittedName>
</protein>
<reference evidence="3 4" key="1">
    <citation type="submission" date="2010-12" db="EMBL/GenBank/DDBJ databases">
        <authorList>
            <person name="Muzny D."/>
            <person name="Qin X."/>
            <person name="Deng J."/>
            <person name="Jiang H."/>
            <person name="Liu Y."/>
            <person name="Qu J."/>
            <person name="Song X.-Z."/>
            <person name="Zhang L."/>
            <person name="Thornton R."/>
            <person name="Coyle M."/>
            <person name="Francisco L."/>
            <person name="Jackson L."/>
            <person name="Javaid M."/>
            <person name="Korchina V."/>
            <person name="Kovar C."/>
            <person name="Mata R."/>
            <person name="Mathew T."/>
            <person name="Ngo R."/>
            <person name="Nguyen L."/>
            <person name="Nguyen N."/>
            <person name="Okwuonu G."/>
            <person name="Ongeri F."/>
            <person name="Pham C."/>
            <person name="Simmons D."/>
            <person name="Wilczek-Boney K."/>
            <person name="Hale W."/>
            <person name="Jakkamsetti A."/>
            <person name="Pham P."/>
            <person name="Ruth R."/>
            <person name="San Lucas F."/>
            <person name="Warren J."/>
            <person name="Zhang J."/>
            <person name="Zhao Z."/>
            <person name="Zhou C."/>
            <person name="Zhu D."/>
            <person name="Lee S."/>
            <person name="Bess C."/>
            <person name="Blankenburg K."/>
            <person name="Forbes L."/>
            <person name="Fu Q."/>
            <person name="Gubbala S."/>
            <person name="Hirani K."/>
            <person name="Jayaseelan J.C."/>
            <person name="Lara F."/>
            <person name="Munidasa M."/>
            <person name="Palculict T."/>
            <person name="Patil S."/>
            <person name="Pu L.-L."/>
            <person name="Saada N."/>
            <person name="Tang L."/>
            <person name="Weissenberger G."/>
            <person name="Zhu Y."/>
            <person name="Hemphill L."/>
            <person name="Shang Y."/>
            <person name="Youmans B."/>
            <person name="Ayvaz T."/>
            <person name="Ross M."/>
            <person name="Santibanez J."/>
            <person name="Aqrawi P."/>
            <person name="Gross S."/>
            <person name="Joshi V."/>
            <person name="Fowler G."/>
            <person name="Nazareth L."/>
            <person name="Reid J."/>
            <person name="Worley K."/>
            <person name="Petrosino J."/>
            <person name="Highlander S."/>
            <person name="Gibbs R."/>
        </authorList>
    </citation>
    <scope>NUCLEOTIDE SEQUENCE [LARGE SCALE GENOMIC DNA]</scope>
    <source>
        <strain evidence="3 4">ATCC 33393</strain>
    </source>
</reference>
<gene>
    <name evidence="3" type="ORF">HMPREF9064_0863</name>
</gene>
<dbReference type="RefSeq" id="WP_006718097.1">
    <property type="nucleotide sequence ID" value="NZ_GL622200.1"/>
</dbReference>
<organism evidence="3 4">
    <name type="scientific">Aggregatibacter segnis ATCC 33393</name>
    <dbReference type="NCBI Taxonomy" id="888057"/>
    <lineage>
        <taxon>Bacteria</taxon>
        <taxon>Pseudomonadati</taxon>
        <taxon>Pseudomonadota</taxon>
        <taxon>Gammaproteobacteria</taxon>
        <taxon>Pasteurellales</taxon>
        <taxon>Pasteurellaceae</taxon>
        <taxon>Aggregatibacter</taxon>
    </lineage>
</organism>
<proteinExistence type="predicted"/>
<evidence type="ECO:0000256" key="1">
    <source>
        <dbReference type="SAM" id="SignalP"/>
    </source>
</evidence>
<evidence type="ECO:0000313" key="4">
    <source>
        <dbReference type="Proteomes" id="UP000032871"/>
    </source>
</evidence>
<dbReference type="EMBL" id="AEPS01000003">
    <property type="protein sequence ID" value="EFU68200.1"/>
    <property type="molecule type" value="Genomic_DNA"/>
</dbReference>
<sequence length="513" mass="56149">MQAKTWLASLVGLAVSGMAMANPPQGNDPLADAPYFNKTDSGYDLKFSPKTYRTLEAKVNGETVKFRAFEKIVYVQNPVEPDYQTLNIYVPEAYFNNGKINGFNAKSAPIFLPNAVGGYMPAKAATYDAKGFGSGDKSNAILTALSKGYVVASVGARGRTLEKDGKYTGKAPAAIIDLKSAVRYLHFNDEAMPGDANKIISNGTSAGGALSALLGASGDSMDYVEYLKQVGAAEASDVIFAVSAYCPITNLEHADSAYEWEFNGLNDYRRMDMSRLNAQSFNDRSQAAAKATIEGTLTAAEIQMSDQLKAEFPSYLNSLKLEDEKGNALTLDGQGNGSFKDYMKNVIVRSADKARKSGVTFEDKPWVKLNKEGVSDIDWEGYIHSEKRMKSPPAFDALNLSSGENNLFGTESVNNQHFTDYSMQHSSEKGKMADKHVIQLMNAMNYVDHGKTAYWRIRAGTSDRDTSHAISAILAIKLRMAGKQVDYETPWGVPHSGDYDLDELFQWMDSISK</sequence>
<dbReference type="InterPro" id="IPR049492">
    <property type="entry name" value="BD-FAE-like_dom"/>
</dbReference>
<dbReference type="OrthoDB" id="923957at2"/>
<dbReference type="HOGENOM" id="CLU_007377_0_0_6"/>
<dbReference type="Pfam" id="PF20434">
    <property type="entry name" value="BD-FAE"/>
    <property type="match status" value="1"/>
</dbReference>
<feature type="chain" id="PRO_5003207354" evidence="1">
    <location>
        <begin position="22"/>
        <end position="513"/>
    </location>
</feature>
<evidence type="ECO:0000313" key="3">
    <source>
        <dbReference type="EMBL" id="EFU68200.1"/>
    </source>
</evidence>